<accession>A0ABT5YI43</accession>
<proteinExistence type="inferred from homology"/>
<evidence type="ECO:0000256" key="4">
    <source>
        <dbReference type="ARBA" id="ARBA00022519"/>
    </source>
</evidence>
<evidence type="ECO:0000256" key="2">
    <source>
        <dbReference type="ARBA" id="ARBA00022448"/>
    </source>
</evidence>
<feature type="transmembrane region" description="Helical" evidence="10">
    <location>
        <begin position="14"/>
        <end position="37"/>
    </location>
</feature>
<dbReference type="Pfam" id="PF02653">
    <property type="entry name" value="BPD_transp_2"/>
    <property type="match status" value="1"/>
</dbReference>
<keyword evidence="5 10" id="KW-0812">Transmembrane</keyword>
<evidence type="ECO:0000256" key="10">
    <source>
        <dbReference type="SAM" id="Phobius"/>
    </source>
</evidence>
<comment type="subcellular location">
    <subcellularLocation>
        <location evidence="1">Cell membrane</location>
        <topology evidence="1">Multi-pass membrane protein</topology>
    </subcellularLocation>
</comment>
<evidence type="ECO:0000256" key="5">
    <source>
        <dbReference type="ARBA" id="ARBA00022692"/>
    </source>
</evidence>
<feature type="transmembrane region" description="Helical" evidence="10">
    <location>
        <begin position="67"/>
        <end position="86"/>
    </location>
</feature>
<name>A0ABT5YI43_9PROT</name>
<keyword evidence="12" id="KW-1185">Reference proteome</keyword>
<comment type="caution">
    <text evidence="11">The sequence shown here is derived from an EMBL/GenBank/DDBJ whole genome shotgun (WGS) entry which is preliminary data.</text>
</comment>
<feature type="transmembrane region" description="Helical" evidence="10">
    <location>
        <begin position="44"/>
        <end position="61"/>
    </location>
</feature>
<evidence type="ECO:0000256" key="9">
    <source>
        <dbReference type="ARBA" id="ARBA00037998"/>
    </source>
</evidence>
<keyword evidence="3" id="KW-1003">Cell membrane</keyword>
<keyword evidence="2" id="KW-0813">Transport</keyword>
<feature type="transmembrane region" description="Helical" evidence="10">
    <location>
        <begin position="98"/>
        <end position="116"/>
    </location>
</feature>
<keyword evidence="6" id="KW-0029">Amino-acid transport</keyword>
<comment type="similarity">
    <text evidence="9">Belongs to the binding-protein-dependent transport system permease family. LivHM subfamily.</text>
</comment>
<dbReference type="RefSeq" id="WP_275819232.1">
    <property type="nucleotide sequence ID" value="NZ_JARHUD010000001.1"/>
</dbReference>
<feature type="transmembrane region" description="Helical" evidence="10">
    <location>
        <begin position="230"/>
        <end position="260"/>
    </location>
</feature>
<evidence type="ECO:0000256" key="7">
    <source>
        <dbReference type="ARBA" id="ARBA00022989"/>
    </source>
</evidence>
<feature type="transmembrane region" description="Helical" evidence="10">
    <location>
        <begin position="136"/>
        <end position="162"/>
    </location>
</feature>
<evidence type="ECO:0000256" key="6">
    <source>
        <dbReference type="ARBA" id="ARBA00022970"/>
    </source>
</evidence>
<evidence type="ECO:0000313" key="11">
    <source>
        <dbReference type="EMBL" id="MDF2094606.1"/>
    </source>
</evidence>
<evidence type="ECO:0000256" key="1">
    <source>
        <dbReference type="ARBA" id="ARBA00004651"/>
    </source>
</evidence>
<keyword evidence="8 10" id="KW-0472">Membrane</keyword>
<dbReference type="InterPro" id="IPR001851">
    <property type="entry name" value="ABC_transp_permease"/>
</dbReference>
<sequence length="298" mass="31238">MTGGYLLQQMINGLVLGSVYALVAVGFSMIYGIVRLINFAHGDVLMVGAFSAFAILLVFGFPLWAAVLAVLTIGAILAMLIDFIAFRPQRSAPQVNGFITSLGVSILMQNLGILLLSGQPRPFNLPGWMRTNLDVLGARMTVLEIVTVAVTLLVLLGLTYFVRGTRMGIAMRATAENPLAARLMGIRVNKAIATAFALGGALAGLAGLLWAGRAGQIDPLMGFVPGLKAFVAAVIGGVGSLVGAVLGGYLLGFAEVLFVGLLPPSFGSYRDAFVFGLLILILLVLPNGLMGRSTEERA</sequence>
<dbReference type="PANTHER" id="PTHR11795">
    <property type="entry name" value="BRANCHED-CHAIN AMINO ACID TRANSPORT SYSTEM PERMEASE PROTEIN LIVH"/>
    <property type="match status" value="1"/>
</dbReference>
<dbReference type="CDD" id="cd06582">
    <property type="entry name" value="TM_PBP1_LivH_like"/>
    <property type="match status" value="1"/>
</dbReference>
<protein>
    <submittedName>
        <fullName evidence="11">Branched-chain amino acid ABC transporter permease</fullName>
    </submittedName>
</protein>
<evidence type="ECO:0000256" key="3">
    <source>
        <dbReference type="ARBA" id="ARBA00022475"/>
    </source>
</evidence>
<dbReference type="Proteomes" id="UP001215503">
    <property type="component" value="Unassembled WGS sequence"/>
</dbReference>
<evidence type="ECO:0000256" key="8">
    <source>
        <dbReference type="ARBA" id="ARBA00023136"/>
    </source>
</evidence>
<gene>
    <name evidence="11" type="ORF">P2G67_01290</name>
</gene>
<feature type="transmembrane region" description="Helical" evidence="10">
    <location>
        <begin position="191"/>
        <end position="210"/>
    </location>
</feature>
<evidence type="ECO:0000313" key="12">
    <source>
        <dbReference type="Proteomes" id="UP001215503"/>
    </source>
</evidence>
<keyword evidence="4" id="KW-0997">Cell inner membrane</keyword>
<dbReference type="InterPro" id="IPR052157">
    <property type="entry name" value="BCAA_transport_permease"/>
</dbReference>
<feature type="transmembrane region" description="Helical" evidence="10">
    <location>
        <begin position="272"/>
        <end position="290"/>
    </location>
</feature>
<organism evidence="11 12">
    <name type="scientific">Aquibaculum arenosum</name>
    <dbReference type="NCBI Taxonomy" id="3032591"/>
    <lineage>
        <taxon>Bacteria</taxon>
        <taxon>Pseudomonadati</taxon>
        <taxon>Pseudomonadota</taxon>
        <taxon>Alphaproteobacteria</taxon>
        <taxon>Rhodospirillales</taxon>
        <taxon>Rhodovibrionaceae</taxon>
        <taxon>Aquibaculum</taxon>
    </lineage>
</organism>
<dbReference type="EMBL" id="JARHUD010000001">
    <property type="protein sequence ID" value="MDF2094606.1"/>
    <property type="molecule type" value="Genomic_DNA"/>
</dbReference>
<dbReference type="PANTHER" id="PTHR11795:SF371">
    <property type="entry name" value="HIGH-AFFINITY BRANCHED-CHAIN AMINO ACID TRANSPORT SYSTEM PERMEASE PROTEIN LIVH"/>
    <property type="match status" value="1"/>
</dbReference>
<reference evidence="11 12" key="1">
    <citation type="submission" date="2023-03" db="EMBL/GenBank/DDBJ databases">
        <title>Fodinicurvata sp. CAU 1616 isolated from sea sendiment.</title>
        <authorList>
            <person name="Kim W."/>
        </authorList>
    </citation>
    <scope>NUCLEOTIDE SEQUENCE [LARGE SCALE GENOMIC DNA]</scope>
    <source>
        <strain evidence="11 12">CAU 1616</strain>
    </source>
</reference>
<keyword evidence="7 10" id="KW-1133">Transmembrane helix</keyword>